<gene>
    <name evidence="5" type="ORF">Clacol_002468</name>
</gene>
<dbReference type="SUPFAM" id="SSF48403">
    <property type="entry name" value="Ankyrin repeat"/>
    <property type="match status" value="1"/>
</dbReference>
<feature type="compositionally biased region" description="Acidic residues" evidence="4">
    <location>
        <begin position="143"/>
        <end position="153"/>
    </location>
</feature>
<proteinExistence type="predicted"/>
<comment type="caution">
    <text evidence="5">The sequence shown here is derived from an EMBL/GenBank/DDBJ whole genome shotgun (WGS) entry which is preliminary data.</text>
</comment>
<dbReference type="GO" id="GO:0004842">
    <property type="term" value="F:ubiquitin-protein transferase activity"/>
    <property type="evidence" value="ECO:0007669"/>
    <property type="project" value="TreeGrafter"/>
</dbReference>
<name>A0AAV5A500_9AGAM</name>
<dbReference type="PROSITE" id="PS50088">
    <property type="entry name" value="ANK_REPEAT"/>
    <property type="match status" value="1"/>
</dbReference>
<feature type="region of interest" description="Disordered" evidence="4">
    <location>
        <begin position="137"/>
        <end position="156"/>
    </location>
</feature>
<evidence type="ECO:0000256" key="1">
    <source>
        <dbReference type="ARBA" id="ARBA00022737"/>
    </source>
</evidence>
<dbReference type="AlphaFoldDB" id="A0AAV5A500"/>
<dbReference type="PANTHER" id="PTHR24171">
    <property type="entry name" value="ANKYRIN REPEAT DOMAIN-CONTAINING PROTEIN 39-RELATED"/>
    <property type="match status" value="1"/>
</dbReference>
<sequence length="183" mass="20025">MATAEDKEELLLSCRYGDIEEVQQFVVKFGAESLEGARDENGNTALHMVCANGHGDILDYLLPKVKPDLLICRNNAGSIPLHWAALNKHLSIIKRLVEYPDGPGPLSINCKNLAGRSPLAEAELSEWEEGALWLTSKMQSEDSNNEAEEEISADDVRDIEVEIQDADGGVARMTLSSSKDKSS</sequence>
<dbReference type="GO" id="GO:0085020">
    <property type="term" value="P:protein K6-linked ubiquitination"/>
    <property type="evidence" value="ECO:0007669"/>
    <property type="project" value="TreeGrafter"/>
</dbReference>
<dbReference type="InterPro" id="IPR036770">
    <property type="entry name" value="Ankyrin_rpt-contain_sf"/>
</dbReference>
<evidence type="ECO:0000256" key="4">
    <source>
        <dbReference type="SAM" id="MobiDB-lite"/>
    </source>
</evidence>
<evidence type="ECO:0000256" key="3">
    <source>
        <dbReference type="PROSITE-ProRule" id="PRU00023"/>
    </source>
</evidence>
<dbReference type="PROSITE" id="PS50297">
    <property type="entry name" value="ANK_REP_REGION"/>
    <property type="match status" value="1"/>
</dbReference>
<reference evidence="5" key="1">
    <citation type="submission" date="2021-10" db="EMBL/GenBank/DDBJ databases">
        <title>De novo Genome Assembly of Clathrus columnatus (Basidiomycota, Fungi) Using Illumina and Nanopore Sequence Data.</title>
        <authorList>
            <person name="Ogiso-Tanaka E."/>
            <person name="Itagaki H."/>
            <person name="Hosoya T."/>
            <person name="Hosaka K."/>
        </authorList>
    </citation>
    <scope>NUCLEOTIDE SEQUENCE</scope>
    <source>
        <strain evidence="5">MO-923</strain>
    </source>
</reference>
<dbReference type="Pfam" id="PF12796">
    <property type="entry name" value="Ank_2"/>
    <property type="match status" value="1"/>
</dbReference>
<keyword evidence="6" id="KW-1185">Reference proteome</keyword>
<evidence type="ECO:0000256" key="2">
    <source>
        <dbReference type="ARBA" id="ARBA00023043"/>
    </source>
</evidence>
<keyword evidence="1" id="KW-0677">Repeat</keyword>
<accession>A0AAV5A500</accession>
<dbReference type="InterPro" id="IPR002110">
    <property type="entry name" value="Ankyrin_rpt"/>
</dbReference>
<dbReference type="PANTHER" id="PTHR24171:SF8">
    <property type="entry name" value="BRCA1-ASSOCIATED RING DOMAIN PROTEIN 1"/>
    <property type="match status" value="1"/>
</dbReference>
<protein>
    <submittedName>
        <fullName evidence="5">Uncharacterized protein</fullName>
    </submittedName>
</protein>
<organism evidence="5 6">
    <name type="scientific">Clathrus columnatus</name>
    <dbReference type="NCBI Taxonomy" id="1419009"/>
    <lineage>
        <taxon>Eukaryota</taxon>
        <taxon>Fungi</taxon>
        <taxon>Dikarya</taxon>
        <taxon>Basidiomycota</taxon>
        <taxon>Agaricomycotina</taxon>
        <taxon>Agaricomycetes</taxon>
        <taxon>Phallomycetidae</taxon>
        <taxon>Phallales</taxon>
        <taxon>Clathraceae</taxon>
        <taxon>Clathrus</taxon>
    </lineage>
</organism>
<keyword evidence="2 3" id="KW-0040">ANK repeat</keyword>
<evidence type="ECO:0000313" key="5">
    <source>
        <dbReference type="EMBL" id="GJJ08258.1"/>
    </source>
</evidence>
<dbReference type="Proteomes" id="UP001050691">
    <property type="component" value="Unassembled WGS sequence"/>
</dbReference>
<dbReference type="SMART" id="SM00248">
    <property type="entry name" value="ANK"/>
    <property type="match status" value="2"/>
</dbReference>
<feature type="repeat" description="ANK" evidence="3">
    <location>
        <begin position="41"/>
        <end position="62"/>
    </location>
</feature>
<dbReference type="Gene3D" id="1.25.40.20">
    <property type="entry name" value="Ankyrin repeat-containing domain"/>
    <property type="match status" value="1"/>
</dbReference>
<evidence type="ECO:0000313" key="6">
    <source>
        <dbReference type="Proteomes" id="UP001050691"/>
    </source>
</evidence>
<dbReference type="EMBL" id="BPWL01000003">
    <property type="protein sequence ID" value="GJJ08258.1"/>
    <property type="molecule type" value="Genomic_DNA"/>
</dbReference>